<organism evidence="2 3">
    <name type="scientific">Eruca vesicaria subsp. sativa</name>
    <name type="common">Garden rocket</name>
    <name type="synonym">Eruca sativa</name>
    <dbReference type="NCBI Taxonomy" id="29727"/>
    <lineage>
        <taxon>Eukaryota</taxon>
        <taxon>Viridiplantae</taxon>
        <taxon>Streptophyta</taxon>
        <taxon>Embryophyta</taxon>
        <taxon>Tracheophyta</taxon>
        <taxon>Spermatophyta</taxon>
        <taxon>Magnoliopsida</taxon>
        <taxon>eudicotyledons</taxon>
        <taxon>Gunneridae</taxon>
        <taxon>Pentapetalae</taxon>
        <taxon>rosids</taxon>
        <taxon>malvids</taxon>
        <taxon>Brassicales</taxon>
        <taxon>Brassicaceae</taxon>
        <taxon>Brassiceae</taxon>
        <taxon>Eruca</taxon>
    </lineage>
</organism>
<evidence type="ECO:0000313" key="2">
    <source>
        <dbReference type="EMBL" id="CAH8391816.1"/>
    </source>
</evidence>
<reference evidence="2 3" key="1">
    <citation type="submission" date="2022-03" db="EMBL/GenBank/DDBJ databases">
        <authorList>
            <person name="Macdonald S."/>
            <person name="Ahmed S."/>
            <person name="Newling K."/>
        </authorList>
    </citation>
    <scope>NUCLEOTIDE SEQUENCE [LARGE SCALE GENOMIC DNA]</scope>
</reference>
<comment type="caution">
    <text evidence="2">The sequence shown here is derived from an EMBL/GenBank/DDBJ whole genome shotgun (WGS) entry which is preliminary data.</text>
</comment>
<dbReference type="EMBL" id="CAKOAT010964042">
    <property type="protein sequence ID" value="CAH8391816.1"/>
    <property type="molecule type" value="Genomic_DNA"/>
</dbReference>
<feature type="region of interest" description="Disordered" evidence="1">
    <location>
        <begin position="1"/>
        <end position="28"/>
    </location>
</feature>
<protein>
    <submittedName>
        <fullName evidence="2">Uncharacterized protein</fullName>
    </submittedName>
</protein>
<name>A0ABC8M8E6_ERUVS</name>
<accession>A0ABC8M8E6</accession>
<dbReference type="AlphaFoldDB" id="A0ABC8M8E6"/>
<proteinExistence type="predicted"/>
<evidence type="ECO:0000313" key="3">
    <source>
        <dbReference type="Proteomes" id="UP001642260"/>
    </source>
</evidence>
<dbReference type="Proteomes" id="UP001642260">
    <property type="component" value="Unassembled WGS sequence"/>
</dbReference>
<sequence length="169" mass="19116">MDSQAQLQRTHGHHQAEEPIRIHHHPGSNYRTTYRYSLKFKKGLTNLFYAEEEEHHEKGPAKVMKKAKEKVKKALTKHGHGHEQELYGAAPEMVNVNGINNGLLARGRGHHISDTVREEFFPDPMKEDIVPPGTKLFPIVSETTRGVEPVRVSHGREALSRPVRPSGVL</sequence>
<evidence type="ECO:0000256" key="1">
    <source>
        <dbReference type="SAM" id="MobiDB-lite"/>
    </source>
</evidence>
<gene>
    <name evidence="2" type="ORF">ERUC_LOCUS44299</name>
</gene>
<keyword evidence="3" id="KW-1185">Reference proteome</keyword>